<comment type="caution">
    <text evidence="2">The sequence shown here is derived from an EMBL/GenBank/DDBJ whole genome shotgun (WGS) entry which is preliminary data.</text>
</comment>
<dbReference type="Proteomes" id="UP001515480">
    <property type="component" value="Unassembled WGS sequence"/>
</dbReference>
<proteinExistence type="predicted"/>
<accession>A0AB34IGQ1</accession>
<sequence length="183" mass="19559">MAERRGGRDVEEVGRGGKGGEGRIPDRDGGSSSHDAHDTDQPRSTMPSSSLPSPELRRLPSKLGAEIDAIIVGICADVDKALRRQHEALLAQRGAPAGADAELFASCTRAAVAGVLDATLHAALQARREPRQSPAPAPPLPLRRRRRLPLRRPFPRLPLPVQPHAPPLATPRRAFLSSRSADG</sequence>
<feature type="region of interest" description="Disordered" evidence="1">
    <location>
        <begin position="125"/>
        <end position="183"/>
    </location>
</feature>
<organism evidence="2 3">
    <name type="scientific">Prymnesium parvum</name>
    <name type="common">Toxic golden alga</name>
    <dbReference type="NCBI Taxonomy" id="97485"/>
    <lineage>
        <taxon>Eukaryota</taxon>
        <taxon>Haptista</taxon>
        <taxon>Haptophyta</taxon>
        <taxon>Prymnesiophyceae</taxon>
        <taxon>Prymnesiales</taxon>
        <taxon>Prymnesiaceae</taxon>
        <taxon>Prymnesium</taxon>
    </lineage>
</organism>
<evidence type="ECO:0000313" key="3">
    <source>
        <dbReference type="Proteomes" id="UP001515480"/>
    </source>
</evidence>
<dbReference type="EMBL" id="JBGBPQ010000026">
    <property type="protein sequence ID" value="KAL1498938.1"/>
    <property type="molecule type" value="Genomic_DNA"/>
</dbReference>
<evidence type="ECO:0000313" key="2">
    <source>
        <dbReference type="EMBL" id="KAL1498938.1"/>
    </source>
</evidence>
<feature type="compositionally biased region" description="Basic residues" evidence="1">
    <location>
        <begin position="142"/>
        <end position="154"/>
    </location>
</feature>
<keyword evidence="3" id="KW-1185">Reference proteome</keyword>
<feature type="compositionally biased region" description="Low complexity" evidence="1">
    <location>
        <begin position="42"/>
        <end position="54"/>
    </location>
</feature>
<evidence type="ECO:0000256" key="1">
    <source>
        <dbReference type="SAM" id="MobiDB-lite"/>
    </source>
</evidence>
<protein>
    <submittedName>
        <fullName evidence="2">Uncharacterized protein</fullName>
    </submittedName>
</protein>
<feature type="region of interest" description="Disordered" evidence="1">
    <location>
        <begin position="1"/>
        <end position="57"/>
    </location>
</feature>
<feature type="compositionally biased region" description="Pro residues" evidence="1">
    <location>
        <begin position="155"/>
        <end position="169"/>
    </location>
</feature>
<dbReference type="AlphaFoldDB" id="A0AB34IGQ1"/>
<name>A0AB34IGQ1_PRYPA</name>
<reference evidence="2 3" key="1">
    <citation type="journal article" date="2024" name="Science">
        <title>Giant polyketide synthase enzymes in the biosynthesis of giant marine polyether toxins.</title>
        <authorList>
            <person name="Fallon T.R."/>
            <person name="Shende V.V."/>
            <person name="Wierzbicki I.H."/>
            <person name="Pendleton A.L."/>
            <person name="Watervoot N.F."/>
            <person name="Auber R.P."/>
            <person name="Gonzalez D.J."/>
            <person name="Wisecaver J.H."/>
            <person name="Moore B.S."/>
        </authorList>
    </citation>
    <scope>NUCLEOTIDE SEQUENCE [LARGE SCALE GENOMIC DNA]</scope>
    <source>
        <strain evidence="2 3">12B1</strain>
    </source>
</reference>
<gene>
    <name evidence="2" type="ORF">AB1Y20_013459</name>
</gene>
<feature type="compositionally biased region" description="Basic and acidic residues" evidence="1">
    <location>
        <begin position="1"/>
        <end position="41"/>
    </location>
</feature>